<dbReference type="FunFam" id="3.30.160.60:FF:000744">
    <property type="entry name" value="zinc finger E-box-binding homeobox 1"/>
    <property type="match status" value="1"/>
</dbReference>
<feature type="region of interest" description="Disordered" evidence="10">
    <location>
        <begin position="34"/>
        <end position="114"/>
    </location>
</feature>
<dbReference type="PROSITE" id="PS50157">
    <property type="entry name" value="ZINC_FINGER_C2H2_2"/>
    <property type="match status" value="3"/>
</dbReference>
<dbReference type="Gene3D" id="3.30.160.60">
    <property type="entry name" value="Classic Zinc Finger"/>
    <property type="match status" value="3"/>
</dbReference>
<dbReference type="GO" id="GO:0000122">
    <property type="term" value="P:negative regulation of transcription by RNA polymerase II"/>
    <property type="evidence" value="ECO:0007669"/>
    <property type="project" value="UniProtKB-ARBA"/>
</dbReference>
<dbReference type="Pfam" id="PF00096">
    <property type="entry name" value="zf-C2H2"/>
    <property type="match status" value="1"/>
</dbReference>
<dbReference type="InterPro" id="IPR051574">
    <property type="entry name" value="ZnF_E-box_Homeobox"/>
</dbReference>
<protein>
    <recommendedName>
        <fullName evidence="11">C2H2-type domain-containing protein</fullName>
    </recommendedName>
</protein>
<name>A0A3Q2Y5F9_HIPCM</name>
<dbReference type="FunFam" id="3.30.160.60:FF:000013">
    <property type="entry name" value="Putative zinc finger E-box-binding homeobox 2"/>
    <property type="match status" value="1"/>
</dbReference>
<dbReference type="SUPFAM" id="SSF57667">
    <property type="entry name" value="beta-beta-alpha zinc fingers"/>
    <property type="match status" value="2"/>
</dbReference>
<keyword evidence="13" id="KW-1185">Reference proteome</keyword>
<evidence type="ECO:0000256" key="5">
    <source>
        <dbReference type="ARBA" id="ARBA00022833"/>
    </source>
</evidence>
<dbReference type="PANTHER" id="PTHR24391">
    <property type="entry name" value="HISTONE H4 TRANSCRIPTION FACTOR-RELATED"/>
    <property type="match status" value="1"/>
</dbReference>
<keyword evidence="7" id="KW-0371">Homeobox</keyword>
<dbReference type="Gene3D" id="1.10.10.60">
    <property type="entry name" value="Homeodomain-like"/>
    <property type="match status" value="1"/>
</dbReference>
<feature type="compositionally biased region" description="Basic and acidic residues" evidence="10">
    <location>
        <begin position="593"/>
        <end position="607"/>
    </location>
</feature>
<dbReference type="GO" id="GO:0008270">
    <property type="term" value="F:zinc ion binding"/>
    <property type="evidence" value="ECO:0007669"/>
    <property type="project" value="UniProtKB-KW"/>
</dbReference>
<dbReference type="GeneTree" id="ENSGT00950000183208"/>
<dbReference type="PANTHER" id="PTHR24391:SF27">
    <property type="entry name" value="ZINC FINGER PROTEIN 1"/>
    <property type="match status" value="1"/>
</dbReference>
<dbReference type="GO" id="GO:0005634">
    <property type="term" value="C:nucleus"/>
    <property type="evidence" value="ECO:0007669"/>
    <property type="project" value="UniProtKB-SubCell"/>
</dbReference>
<dbReference type="FunFam" id="3.30.160.60:FF:000145">
    <property type="entry name" value="Zinc finger protein 574"/>
    <property type="match status" value="1"/>
</dbReference>
<evidence type="ECO:0000256" key="6">
    <source>
        <dbReference type="ARBA" id="ARBA00023125"/>
    </source>
</evidence>
<dbReference type="GO" id="GO:0000978">
    <property type="term" value="F:RNA polymerase II cis-regulatory region sequence-specific DNA binding"/>
    <property type="evidence" value="ECO:0007669"/>
    <property type="project" value="TreeGrafter"/>
</dbReference>
<feature type="region of interest" description="Disordered" evidence="10">
    <location>
        <begin position="1"/>
        <end position="21"/>
    </location>
</feature>
<evidence type="ECO:0000313" key="13">
    <source>
        <dbReference type="Proteomes" id="UP000264820"/>
    </source>
</evidence>
<proteinExistence type="predicted"/>
<dbReference type="SMART" id="SM00355">
    <property type="entry name" value="ZnF_C2H2"/>
    <property type="match status" value="4"/>
</dbReference>
<evidence type="ECO:0000256" key="1">
    <source>
        <dbReference type="ARBA" id="ARBA00004123"/>
    </source>
</evidence>
<evidence type="ECO:0000256" key="4">
    <source>
        <dbReference type="ARBA" id="ARBA00022771"/>
    </source>
</evidence>
<dbReference type="Proteomes" id="UP000264820">
    <property type="component" value="Unplaced"/>
</dbReference>
<dbReference type="InterPro" id="IPR036236">
    <property type="entry name" value="Znf_C2H2_sf"/>
</dbReference>
<feature type="domain" description="C2H2-type" evidence="11">
    <location>
        <begin position="494"/>
        <end position="521"/>
    </location>
</feature>
<dbReference type="PROSITE" id="PS00028">
    <property type="entry name" value="ZINC_FINGER_C2H2_1"/>
    <property type="match status" value="2"/>
</dbReference>
<feature type="compositionally biased region" description="Basic residues" evidence="10">
    <location>
        <begin position="1"/>
        <end position="10"/>
    </location>
</feature>
<keyword evidence="4 9" id="KW-0863">Zinc-finger</keyword>
<comment type="subcellular location">
    <subcellularLocation>
        <location evidence="1">Nucleus</location>
    </subcellularLocation>
</comment>
<sequence>MTASHRRLGRPKGPGVFADGLGSRCRLGSWSVNFLLPGTPESPNEMRGGTTDGNPDEFSKPGAYTKELGARTEEKNLRGGPALGFAADSPESAERANGEPDQNKRQKTRQTDGPGSVWYSCQFCKEACPGAIPLHQHERYLCKMNQDIRAVLRPAGLGPGSESSEWPASAREPRASPGSPFEDHSAVVRTHWTANARADSEELLRISLAVGLPQDFVWEWFAQRNRSPPAGGGSERRRISGRSPASSNGDAYPGQFATKSPEDRTPDASRSPLNLSSSSSKRSQSSPYAPNSPVWEDLCADTPLDLSVPKSLSRECAEKTGSDGLEAEPGGNRDPLRVTKDFPDSEGGRNCRRMEKCPTFGIDPSPARPAYSPVPPHGTLPPTMLPPPVRYPVPDSGVGFAPRMAFAYASGAAAFADIARGGQTRWEAAFQGELLDGSWDDLSGVGQLTESQSKVKTASGAAGGTYACDLCRKTFQKSSSLLRHRYEHTGKRPHQCGVCRKAFKHKHHLIEHSRLHSGEKPYQCDKCGKRFSHSGSYSQHMNHRYSYCEREAQERRARPPPSDAVDPRRPAGLSDPSGAGRFSAAPAFEEEEFRTHSAGDPDRRADL</sequence>
<evidence type="ECO:0000256" key="3">
    <source>
        <dbReference type="ARBA" id="ARBA00022737"/>
    </source>
</evidence>
<feature type="region of interest" description="Disordered" evidence="10">
    <location>
        <begin position="550"/>
        <end position="607"/>
    </location>
</feature>
<feature type="compositionally biased region" description="Basic and acidic residues" evidence="10">
    <location>
        <begin position="334"/>
        <end position="356"/>
    </location>
</feature>
<keyword evidence="3" id="KW-0677">Repeat</keyword>
<feature type="region of interest" description="Disordered" evidence="10">
    <location>
        <begin position="154"/>
        <end position="183"/>
    </location>
</feature>
<feature type="compositionally biased region" description="Basic and acidic residues" evidence="10">
    <location>
        <begin position="92"/>
        <end position="104"/>
    </location>
</feature>
<reference evidence="12" key="2">
    <citation type="submission" date="2025-09" db="UniProtKB">
        <authorList>
            <consortium name="Ensembl"/>
        </authorList>
    </citation>
    <scope>IDENTIFICATION</scope>
</reference>
<evidence type="ECO:0000256" key="2">
    <source>
        <dbReference type="ARBA" id="ARBA00022723"/>
    </source>
</evidence>
<dbReference type="AlphaFoldDB" id="A0A3Q2Y5F9"/>
<feature type="domain" description="C2H2-type" evidence="11">
    <location>
        <begin position="466"/>
        <end position="493"/>
    </location>
</feature>
<evidence type="ECO:0000256" key="9">
    <source>
        <dbReference type="PROSITE-ProRule" id="PRU00042"/>
    </source>
</evidence>
<evidence type="ECO:0000256" key="10">
    <source>
        <dbReference type="SAM" id="MobiDB-lite"/>
    </source>
</evidence>
<evidence type="ECO:0000259" key="11">
    <source>
        <dbReference type="PROSITE" id="PS50157"/>
    </source>
</evidence>
<organism evidence="12 13">
    <name type="scientific">Hippocampus comes</name>
    <name type="common">Tiger tail seahorse</name>
    <dbReference type="NCBI Taxonomy" id="109280"/>
    <lineage>
        <taxon>Eukaryota</taxon>
        <taxon>Metazoa</taxon>
        <taxon>Chordata</taxon>
        <taxon>Craniata</taxon>
        <taxon>Vertebrata</taxon>
        <taxon>Euteleostomi</taxon>
        <taxon>Actinopterygii</taxon>
        <taxon>Neopterygii</taxon>
        <taxon>Teleostei</taxon>
        <taxon>Neoteleostei</taxon>
        <taxon>Acanthomorphata</taxon>
        <taxon>Syngnathiaria</taxon>
        <taxon>Syngnathiformes</taxon>
        <taxon>Syngnathoidei</taxon>
        <taxon>Syngnathidae</taxon>
        <taxon>Hippocampus</taxon>
    </lineage>
</organism>
<keyword evidence="8" id="KW-0539">Nucleus</keyword>
<evidence type="ECO:0000256" key="8">
    <source>
        <dbReference type="ARBA" id="ARBA00023242"/>
    </source>
</evidence>
<feature type="compositionally biased region" description="Basic and acidic residues" evidence="10">
    <location>
        <begin position="312"/>
        <end position="321"/>
    </location>
</feature>
<feature type="domain" description="C2H2-type" evidence="11">
    <location>
        <begin position="522"/>
        <end position="551"/>
    </location>
</feature>
<feature type="region of interest" description="Disordered" evidence="10">
    <location>
        <begin position="225"/>
        <end position="294"/>
    </location>
</feature>
<keyword evidence="5" id="KW-0862">Zinc</keyword>
<dbReference type="InterPro" id="IPR013087">
    <property type="entry name" value="Znf_C2H2_type"/>
</dbReference>
<keyword evidence="6" id="KW-0238">DNA-binding</keyword>
<dbReference type="Ensembl" id="ENSHCOT00000020006.1">
    <property type="protein sequence ID" value="ENSHCOP00000012859.1"/>
    <property type="gene ID" value="ENSHCOG00000015928.1"/>
</dbReference>
<reference evidence="12" key="1">
    <citation type="submission" date="2025-08" db="UniProtKB">
        <authorList>
            <consortium name="Ensembl"/>
        </authorList>
    </citation>
    <scope>IDENTIFICATION</scope>
</reference>
<feature type="compositionally biased region" description="Basic and acidic residues" evidence="10">
    <location>
        <begin position="68"/>
        <end position="77"/>
    </location>
</feature>
<evidence type="ECO:0000313" key="12">
    <source>
        <dbReference type="Ensembl" id="ENSHCOP00000012859.1"/>
    </source>
</evidence>
<feature type="region of interest" description="Disordered" evidence="10">
    <location>
        <begin position="312"/>
        <end position="368"/>
    </location>
</feature>
<dbReference type="GO" id="GO:0000981">
    <property type="term" value="F:DNA-binding transcription factor activity, RNA polymerase II-specific"/>
    <property type="evidence" value="ECO:0007669"/>
    <property type="project" value="TreeGrafter"/>
</dbReference>
<evidence type="ECO:0000256" key="7">
    <source>
        <dbReference type="ARBA" id="ARBA00023155"/>
    </source>
</evidence>
<accession>A0A3Q2Y5F9</accession>
<keyword evidence="2" id="KW-0479">Metal-binding</keyword>
<feature type="compositionally biased region" description="Low complexity" evidence="10">
    <location>
        <begin position="269"/>
        <end position="287"/>
    </location>
</feature>